<name>A0ABT7HC03_9GAMM</name>
<proteinExistence type="predicted"/>
<evidence type="ECO:0000313" key="2">
    <source>
        <dbReference type="Proteomes" id="UP001223547"/>
    </source>
</evidence>
<gene>
    <name evidence="1" type="ORF">QQF73_09665</name>
</gene>
<evidence type="ECO:0008006" key="3">
    <source>
        <dbReference type="Google" id="ProtNLM"/>
    </source>
</evidence>
<accession>A0ABT7HC03</accession>
<dbReference type="RefSeq" id="WP_219865677.1">
    <property type="nucleotide sequence ID" value="NZ_JASSQD010000001.1"/>
</dbReference>
<sequence>MNAQSLLFKRFRTYLQNYATRKALRNQLHQMSRQELDSLVRDIGIPGSDLIEEANTPFWSTGGHEDSSKRHQQPADIAVLASDQCRYAPTA</sequence>
<comment type="caution">
    <text evidence="1">The sequence shown here is derived from an EMBL/GenBank/DDBJ whole genome shotgun (WGS) entry which is preliminary data.</text>
</comment>
<keyword evidence="2" id="KW-1185">Reference proteome</keyword>
<protein>
    <recommendedName>
        <fullName evidence="3">DUF1127 domain-containing protein</fullName>
    </recommendedName>
</protein>
<organism evidence="1 2">
    <name type="scientific">Marinobacter albus</name>
    <dbReference type="NCBI Taxonomy" id="3030833"/>
    <lineage>
        <taxon>Bacteria</taxon>
        <taxon>Pseudomonadati</taxon>
        <taxon>Pseudomonadota</taxon>
        <taxon>Gammaproteobacteria</taxon>
        <taxon>Pseudomonadales</taxon>
        <taxon>Marinobacteraceae</taxon>
        <taxon>Marinobacter</taxon>
    </lineage>
</organism>
<dbReference type="EMBL" id="JASSQD010000001">
    <property type="protein sequence ID" value="MDK9557889.1"/>
    <property type="molecule type" value="Genomic_DNA"/>
</dbReference>
<dbReference type="Proteomes" id="UP001223547">
    <property type="component" value="Unassembled WGS sequence"/>
</dbReference>
<reference evidence="1 2" key="1">
    <citation type="submission" date="2023-05" db="EMBL/GenBank/DDBJ databases">
        <title>Marinobacter albus sp. nov., a marine bacterium isolated from sand in a coastal intertidal zone of huludao.</title>
        <authorList>
            <person name="Deng T."/>
        </authorList>
    </citation>
    <scope>NUCLEOTIDE SEQUENCE [LARGE SCALE GENOMIC DNA]</scope>
    <source>
        <strain evidence="1 2">M216</strain>
    </source>
</reference>
<evidence type="ECO:0000313" key="1">
    <source>
        <dbReference type="EMBL" id="MDK9557889.1"/>
    </source>
</evidence>